<evidence type="ECO:0000313" key="2">
    <source>
        <dbReference type="Proteomes" id="UP001054945"/>
    </source>
</evidence>
<name>A0AAV4MK06_CAEEX</name>
<reference evidence="1 2" key="1">
    <citation type="submission" date="2021-06" db="EMBL/GenBank/DDBJ databases">
        <title>Caerostris extrusa draft genome.</title>
        <authorList>
            <person name="Kono N."/>
            <person name="Arakawa K."/>
        </authorList>
    </citation>
    <scope>NUCLEOTIDE SEQUENCE [LARGE SCALE GENOMIC DNA]</scope>
</reference>
<evidence type="ECO:0000313" key="1">
    <source>
        <dbReference type="EMBL" id="GIX72668.1"/>
    </source>
</evidence>
<dbReference type="Proteomes" id="UP001054945">
    <property type="component" value="Unassembled WGS sequence"/>
</dbReference>
<protein>
    <submittedName>
        <fullName evidence="1">Uncharacterized protein</fullName>
    </submittedName>
</protein>
<dbReference type="EMBL" id="BPLR01019866">
    <property type="protein sequence ID" value="GIX72668.1"/>
    <property type="molecule type" value="Genomic_DNA"/>
</dbReference>
<dbReference type="AlphaFoldDB" id="A0AAV4MK06"/>
<keyword evidence="2" id="KW-1185">Reference proteome</keyword>
<sequence>MNSPCKQTIPLQLKQRNAIKGREGSQILSPNLKIAFASVFGLAKSIREEELVFSTDFSQSNDFSLSSSLSLWSENIFPYYLKARCTYWGIRIAELMISIHRLAT</sequence>
<organism evidence="1 2">
    <name type="scientific">Caerostris extrusa</name>
    <name type="common">Bark spider</name>
    <name type="synonym">Caerostris bankana</name>
    <dbReference type="NCBI Taxonomy" id="172846"/>
    <lineage>
        <taxon>Eukaryota</taxon>
        <taxon>Metazoa</taxon>
        <taxon>Ecdysozoa</taxon>
        <taxon>Arthropoda</taxon>
        <taxon>Chelicerata</taxon>
        <taxon>Arachnida</taxon>
        <taxon>Araneae</taxon>
        <taxon>Araneomorphae</taxon>
        <taxon>Entelegynae</taxon>
        <taxon>Araneoidea</taxon>
        <taxon>Araneidae</taxon>
        <taxon>Caerostris</taxon>
    </lineage>
</organism>
<proteinExistence type="predicted"/>
<accession>A0AAV4MK06</accession>
<comment type="caution">
    <text evidence="1">The sequence shown here is derived from an EMBL/GenBank/DDBJ whole genome shotgun (WGS) entry which is preliminary data.</text>
</comment>
<gene>
    <name evidence="1" type="ORF">CEXT_784211</name>
</gene>